<dbReference type="GO" id="GO:0005524">
    <property type="term" value="F:ATP binding"/>
    <property type="evidence" value="ECO:0007669"/>
    <property type="project" value="UniProtKB-KW"/>
</dbReference>
<dbReference type="InterPro" id="IPR027417">
    <property type="entry name" value="P-loop_NTPase"/>
</dbReference>
<dbReference type="InterPro" id="IPR037257">
    <property type="entry name" value="T2SS_E_N_sf"/>
</dbReference>
<feature type="domain" description="Bacterial type II secretion system protein E" evidence="4">
    <location>
        <begin position="403"/>
        <end position="417"/>
    </location>
</feature>
<accession>A0A0S2TDD0</accession>
<dbReference type="Gene3D" id="3.30.450.90">
    <property type="match status" value="1"/>
</dbReference>
<dbReference type="InterPro" id="IPR007831">
    <property type="entry name" value="T2SS_GspE_N"/>
</dbReference>
<protein>
    <recommendedName>
        <fullName evidence="4">Bacterial type II secretion system protein E domain-containing protein</fullName>
    </recommendedName>
</protein>
<proteinExistence type="inferred from homology"/>
<dbReference type="Proteomes" id="UP000055136">
    <property type="component" value="Chromosome"/>
</dbReference>
<dbReference type="PANTHER" id="PTHR30258:SF3">
    <property type="entry name" value="SLL1921 PROTEIN"/>
    <property type="match status" value="1"/>
</dbReference>
<dbReference type="CDD" id="cd01129">
    <property type="entry name" value="PulE-GspE-like"/>
    <property type="match status" value="1"/>
</dbReference>
<sequence length="581" mass="64635">MQTYAVKTDNDLKALLRVHKRMPDMQLGDALIEEGMISAEQLETALEAQRQYKTSNQHLGQILVQSGLVTPEQLTVGLAHKLAIPYVSIAEFEIEPQLISRVPPELAQHYKVLPLANFNGSLVVAMINPFDQAAVDALRFNSKMNIEVVMASSEEVVEGVNKHYSSYEEMEALEDLKLDPITEPASNEQALHRVEAEAKKKPIVRLLNSIVLQAVNTKASDINIRPEKERVNVFFRVDGKMQFVRSLSRNLLPALVSRVKITGQMDISERRLPQDGHARLLRQGKQIDLRISVVPTVNGESVVIRILDKDAGLKPLDALGFSPDELRQIRRLISRPNGIFLVTGPTGSGKSTTLYAVLNEVKQRNPHILTVEDPVEYDMAGVEQVQISLAKGYTFAEALRHFLRHDPDVIMVGEIRDEETARIANKAALTGHLVFSTLHTNDAASTVTRLLDMGIESYLLSTTLLGVMAQRLVRVNCPDCSAEESVEPYIRKTLNLAPDEKFQRGAGCFKCHYSGYHGRTTVIELLRVTPEIAQLIIAGRPAREIADTAVSQGMRSLQQCALDLARQGRTSLEEVYALFTE</sequence>
<dbReference type="AlphaFoldDB" id="A0A0S2TDD0"/>
<dbReference type="SUPFAM" id="SSF52540">
    <property type="entry name" value="P-loop containing nucleoside triphosphate hydrolases"/>
    <property type="match status" value="1"/>
</dbReference>
<dbReference type="SUPFAM" id="SSF160246">
    <property type="entry name" value="EspE N-terminal domain-like"/>
    <property type="match status" value="1"/>
</dbReference>
<dbReference type="Gene3D" id="3.30.300.160">
    <property type="entry name" value="Type II secretion system, protein E, N-terminal domain"/>
    <property type="match status" value="1"/>
</dbReference>
<keyword evidence="2" id="KW-0547">Nucleotide-binding</keyword>
<reference evidence="5" key="1">
    <citation type="submission" date="2015-10" db="EMBL/GenBank/DDBJ databases">
        <title>Description of Candidatus Tenderia electrophaga gen. nov, sp. nov., an Uncultivated Electroautotroph from a Biocathode Enrichment.</title>
        <authorList>
            <person name="Eddie B.J."/>
            <person name="Malanoski A.P."/>
            <person name="Wang Z."/>
            <person name="Hall R.J."/>
            <person name="Oh S.D."/>
            <person name="Heiner C."/>
            <person name="Lin B."/>
            <person name="Strycharz-Glaven S.M."/>
        </authorList>
    </citation>
    <scope>NUCLEOTIDE SEQUENCE [LARGE SCALE GENOMIC DNA]</scope>
    <source>
        <strain evidence="5">NRL1</strain>
    </source>
</reference>
<dbReference type="Pfam" id="PF05157">
    <property type="entry name" value="MshEN"/>
    <property type="match status" value="1"/>
</dbReference>
<dbReference type="Pfam" id="PF00437">
    <property type="entry name" value="T2SSE"/>
    <property type="match status" value="1"/>
</dbReference>
<evidence type="ECO:0000256" key="3">
    <source>
        <dbReference type="ARBA" id="ARBA00022840"/>
    </source>
</evidence>
<organism evidence="5 6">
    <name type="scientific">Candidatus Tenderia electrophaga</name>
    <dbReference type="NCBI Taxonomy" id="1748243"/>
    <lineage>
        <taxon>Bacteria</taxon>
        <taxon>Pseudomonadati</taxon>
        <taxon>Pseudomonadota</taxon>
        <taxon>Gammaproteobacteria</taxon>
        <taxon>Candidatus Tenderiales</taxon>
        <taxon>Candidatus Tenderiaceae</taxon>
        <taxon>Candidatus Tenderia</taxon>
    </lineage>
</organism>
<evidence type="ECO:0000259" key="4">
    <source>
        <dbReference type="PROSITE" id="PS00662"/>
    </source>
</evidence>
<dbReference type="STRING" id="1748243.Tel_08240"/>
<comment type="similarity">
    <text evidence="1">Belongs to the GSP E family.</text>
</comment>
<name>A0A0S2TDD0_9GAMM</name>
<dbReference type="InterPro" id="IPR003593">
    <property type="entry name" value="AAA+_ATPase"/>
</dbReference>
<dbReference type="FunFam" id="3.30.300.160:FF:000002">
    <property type="entry name" value="Type II secretion system protein E"/>
    <property type="match status" value="1"/>
</dbReference>
<dbReference type="InterPro" id="IPR001482">
    <property type="entry name" value="T2SS/T4SS_dom"/>
</dbReference>
<dbReference type="GO" id="GO:0005886">
    <property type="term" value="C:plasma membrane"/>
    <property type="evidence" value="ECO:0007669"/>
    <property type="project" value="TreeGrafter"/>
</dbReference>
<dbReference type="PROSITE" id="PS00662">
    <property type="entry name" value="T2SP_E"/>
    <property type="match status" value="1"/>
</dbReference>
<dbReference type="PANTHER" id="PTHR30258">
    <property type="entry name" value="TYPE II SECRETION SYSTEM PROTEIN GSPE-RELATED"/>
    <property type="match status" value="1"/>
</dbReference>
<dbReference type="GO" id="GO:0016887">
    <property type="term" value="F:ATP hydrolysis activity"/>
    <property type="evidence" value="ECO:0007669"/>
    <property type="project" value="TreeGrafter"/>
</dbReference>
<evidence type="ECO:0000256" key="2">
    <source>
        <dbReference type="ARBA" id="ARBA00022741"/>
    </source>
</evidence>
<dbReference type="Gene3D" id="3.40.50.300">
    <property type="entry name" value="P-loop containing nucleotide triphosphate hydrolases"/>
    <property type="match status" value="1"/>
</dbReference>
<gene>
    <name evidence="5" type="ORF">Tel_08240</name>
</gene>
<evidence type="ECO:0000313" key="5">
    <source>
        <dbReference type="EMBL" id="ALP53146.1"/>
    </source>
</evidence>
<dbReference type="EMBL" id="CP013099">
    <property type="protein sequence ID" value="ALP53146.1"/>
    <property type="molecule type" value="Genomic_DNA"/>
</dbReference>
<evidence type="ECO:0000313" key="6">
    <source>
        <dbReference type="Proteomes" id="UP000055136"/>
    </source>
</evidence>
<dbReference type="KEGG" id="tee:Tel_08240"/>
<evidence type="ECO:0000256" key="1">
    <source>
        <dbReference type="ARBA" id="ARBA00006611"/>
    </source>
</evidence>
<dbReference type="SMART" id="SM00382">
    <property type="entry name" value="AAA"/>
    <property type="match status" value="1"/>
</dbReference>
<keyword evidence="3" id="KW-0067">ATP-binding</keyword>
<keyword evidence="6" id="KW-1185">Reference proteome</keyword>